<feature type="signal peptide" evidence="1">
    <location>
        <begin position="1"/>
        <end position="23"/>
    </location>
</feature>
<name>K2QKB0_9HYPH</name>
<accession>K2QKB0</accession>
<evidence type="ECO:0000313" key="3">
    <source>
        <dbReference type="Proteomes" id="UP000007123"/>
    </source>
</evidence>
<sequence>MMNRIVVSAISAAFLAFSSPANASSADAWAAFEAKVTKACLVASGLRNSLASTIVGFDDRAGVVAMLISDKTRGSSRSELCIYDKRAGRAFVSDAEMWSAPPQHSVQNIRPQDEVPTMIKTKRGDRRFHFANGCTVVIGRTKAIVLFADGPCNRYHEDIAQLYAEDQ</sequence>
<dbReference type="EMBL" id="ALJF01000001">
    <property type="protein sequence ID" value="EKF61656.1"/>
    <property type="molecule type" value="Genomic_DNA"/>
</dbReference>
<dbReference type="AlphaFoldDB" id="K2QKB0"/>
<evidence type="ECO:0000313" key="2">
    <source>
        <dbReference type="EMBL" id="EKF61656.1"/>
    </source>
</evidence>
<keyword evidence="1" id="KW-0732">Signal</keyword>
<keyword evidence="3" id="KW-1185">Reference proteome</keyword>
<feature type="chain" id="PRO_5003863490" evidence="1">
    <location>
        <begin position="24"/>
        <end position="167"/>
    </location>
</feature>
<proteinExistence type="predicted"/>
<dbReference type="eggNOG" id="ENOG502ZYYG">
    <property type="taxonomic scope" value="Bacteria"/>
</dbReference>
<comment type="caution">
    <text evidence="2">The sequence shown here is derived from an EMBL/GenBank/DDBJ whole genome shotgun (WGS) entry which is preliminary data.</text>
</comment>
<organism evidence="2 3">
    <name type="scientific">Agrobacterium albertimagni AOL15</name>
    <dbReference type="NCBI Taxonomy" id="1156935"/>
    <lineage>
        <taxon>Bacteria</taxon>
        <taxon>Pseudomonadati</taxon>
        <taxon>Pseudomonadota</taxon>
        <taxon>Alphaproteobacteria</taxon>
        <taxon>Hyphomicrobiales</taxon>
        <taxon>Rhizobiaceae</taxon>
        <taxon>Rhizobium/Agrobacterium group</taxon>
        <taxon>Agrobacterium</taxon>
    </lineage>
</organism>
<evidence type="ECO:0000256" key="1">
    <source>
        <dbReference type="SAM" id="SignalP"/>
    </source>
</evidence>
<gene>
    <name evidence="2" type="ORF">QWE_00600</name>
</gene>
<protein>
    <submittedName>
        <fullName evidence="2">Uncharacterized protein</fullName>
    </submittedName>
</protein>
<dbReference type="RefSeq" id="WP_006724111.1">
    <property type="nucleotide sequence ID" value="NZ_ALJF01000001.1"/>
</dbReference>
<reference evidence="2 3" key="1">
    <citation type="journal article" date="2012" name="J. Bacteriol.">
        <title>Draft Genome Sequence of Agrobacterium albertimagni Strain AOL15.</title>
        <authorList>
            <person name="Trimble W.L."/>
            <person name="Phung le T."/>
            <person name="Meyer F."/>
            <person name="Gilbert J.A."/>
            <person name="Silver S."/>
        </authorList>
    </citation>
    <scope>NUCLEOTIDE SEQUENCE [LARGE SCALE GENOMIC DNA]</scope>
    <source>
        <strain evidence="2 3">AOL15</strain>
    </source>
</reference>
<dbReference type="Proteomes" id="UP000007123">
    <property type="component" value="Unassembled WGS sequence"/>
</dbReference>